<dbReference type="EMBL" id="OW152815">
    <property type="protein sequence ID" value="CAH2062871.1"/>
    <property type="molecule type" value="Genomic_DNA"/>
</dbReference>
<organism evidence="2 3">
    <name type="scientific">Iphiclides podalirius</name>
    <name type="common">scarce swallowtail</name>
    <dbReference type="NCBI Taxonomy" id="110791"/>
    <lineage>
        <taxon>Eukaryota</taxon>
        <taxon>Metazoa</taxon>
        <taxon>Ecdysozoa</taxon>
        <taxon>Arthropoda</taxon>
        <taxon>Hexapoda</taxon>
        <taxon>Insecta</taxon>
        <taxon>Pterygota</taxon>
        <taxon>Neoptera</taxon>
        <taxon>Endopterygota</taxon>
        <taxon>Lepidoptera</taxon>
        <taxon>Glossata</taxon>
        <taxon>Ditrysia</taxon>
        <taxon>Papilionoidea</taxon>
        <taxon>Papilionidae</taxon>
        <taxon>Papilioninae</taxon>
        <taxon>Iphiclides</taxon>
    </lineage>
</organism>
<protein>
    <submittedName>
        <fullName evidence="2">Uncharacterized protein</fullName>
    </submittedName>
</protein>
<evidence type="ECO:0000313" key="2">
    <source>
        <dbReference type="EMBL" id="CAH2062871.1"/>
    </source>
</evidence>
<name>A0ABN8IRI7_9NEOP</name>
<dbReference type="Proteomes" id="UP000837857">
    <property type="component" value="Chromosome 3"/>
</dbReference>
<accession>A0ABN8IRI7</accession>
<evidence type="ECO:0000313" key="3">
    <source>
        <dbReference type="Proteomes" id="UP000837857"/>
    </source>
</evidence>
<keyword evidence="3" id="KW-1185">Reference proteome</keyword>
<feature type="non-terminal residue" evidence="2">
    <location>
        <position position="1"/>
    </location>
</feature>
<sequence>MNRKEKKGRGLSSTGHGEPPWNAVPPPAPAGAVAYLYRPPSVCRRAANYGGDPLSHLRTFTSCGANGPRGPVHATACESGAKCSADIRAACATFRKCRGGITWRRTASASLQTGERQGYGRGQNGTGAYERTQHRTCLCHTQTQSYAASKACSAEYAPSAIKTSTEYMMRGGQRRSRAVKPRWRHAEVCATSASYSAACAPIVTATS</sequence>
<reference evidence="2" key="1">
    <citation type="submission" date="2022-03" db="EMBL/GenBank/DDBJ databases">
        <authorList>
            <person name="Martin H S."/>
        </authorList>
    </citation>
    <scope>NUCLEOTIDE SEQUENCE</scope>
</reference>
<proteinExistence type="predicted"/>
<feature type="region of interest" description="Disordered" evidence="1">
    <location>
        <begin position="1"/>
        <end position="25"/>
    </location>
</feature>
<gene>
    <name evidence="2" type="ORF">IPOD504_LOCUS12251</name>
</gene>
<evidence type="ECO:0000256" key="1">
    <source>
        <dbReference type="SAM" id="MobiDB-lite"/>
    </source>
</evidence>